<name>A0A1H5WWZ2_9BACT</name>
<dbReference type="AlphaFoldDB" id="A0A1H5WWZ2"/>
<dbReference type="EMBL" id="FNVA01000002">
    <property type="protein sequence ID" value="SEG04002.1"/>
    <property type="molecule type" value="Genomic_DNA"/>
</dbReference>
<sequence length="70" mass="7606">MSAMSLAFGPGFGPATRETELTQSHRGAAVAALPSVQQETKVKRRIEDLALNELLYHALYGDLSQFSIDV</sequence>
<evidence type="ECO:0000313" key="2">
    <source>
        <dbReference type="EMBL" id="SEG04002.1"/>
    </source>
</evidence>
<keyword evidence="3" id="KW-1185">Reference proteome</keyword>
<evidence type="ECO:0000313" key="3">
    <source>
        <dbReference type="Proteomes" id="UP000236728"/>
    </source>
</evidence>
<feature type="region of interest" description="Disordered" evidence="1">
    <location>
        <begin position="1"/>
        <end position="26"/>
    </location>
</feature>
<evidence type="ECO:0000256" key="1">
    <source>
        <dbReference type="SAM" id="MobiDB-lite"/>
    </source>
</evidence>
<dbReference type="Proteomes" id="UP000236728">
    <property type="component" value="Unassembled WGS sequence"/>
</dbReference>
<gene>
    <name evidence="2" type="ORF">SAMN05421819_1781</name>
</gene>
<accession>A0A1H5WWZ2</accession>
<proteinExistence type="predicted"/>
<protein>
    <submittedName>
        <fullName evidence="2">Uncharacterized protein</fullName>
    </submittedName>
</protein>
<organism evidence="2 3">
    <name type="scientific">Bryocella elongata</name>
    <dbReference type="NCBI Taxonomy" id="863522"/>
    <lineage>
        <taxon>Bacteria</taxon>
        <taxon>Pseudomonadati</taxon>
        <taxon>Acidobacteriota</taxon>
        <taxon>Terriglobia</taxon>
        <taxon>Terriglobales</taxon>
        <taxon>Acidobacteriaceae</taxon>
        <taxon>Bryocella</taxon>
    </lineage>
</organism>
<reference evidence="2 3" key="1">
    <citation type="submission" date="2016-10" db="EMBL/GenBank/DDBJ databases">
        <authorList>
            <person name="de Groot N.N."/>
        </authorList>
    </citation>
    <scope>NUCLEOTIDE SEQUENCE [LARGE SCALE GENOMIC DNA]</scope>
    <source>
        <strain evidence="2 3">DSM 22489</strain>
    </source>
</reference>